<evidence type="ECO:0008006" key="5">
    <source>
        <dbReference type="Google" id="ProtNLM"/>
    </source>
</evidence>
<dbReference type="InterPro" id="IPR002376">
    <property type="entry name" value="Formyl_transf_N"/>
</dbReference>
<dbReference type="Pfam" id="PF02911">
    <property type="entry name" value="Formyl_trans_C"/>
    <property type="match status" value="1"/>
</dbReference>
<reference evidence="3 4" key="1">
    <citation type="submission" date="2019-02" db="EMBL/GenBank/DDBJ databases">
        <title>Kribbella capetownensis sp. nov. and Kribbella speibonae sp. nov., isolated from soil.</title>
        <authorList>
            <person name="Curtis S.M."/>
            <person name="Norton I."/>
            <person name="Everest G.J."/>
            <person name="Meyers P.R."/>
        </authorList>
    </citation>
    <scope>NUCLEOTIDE SEQUENCE [LARGE SCALE GENOMIC DNA]</scope>
    <source>
        <strain evidence="3 4">YM53</strain>
    </source>
</reference>
<sequence length="286" mass="30778">MSRPDPLRIVCLNAFMPGFRVLHDFAARNGHEIVLVVTLPLTSGSRYDEGANPFVVDLPERTDVLITGKLRTVAAPVVEALRPDVVISAAFPRLIPAEILQIPKYGAINCHPSPLPEGRGPNPSRLIYEGDERVAASVHRTAAEFDTGAILAQRIAPLPADLNGSGLMQSWYELLSECLDEAVPRLVAGEAGEDQDPARASEAPFFTEEEKLLDLAVPAAEIRRKAAALNVTSPQAQIRVGDTTHVISRTDPVDGPSAGAPGTVLAEHDNGWTIQTADHPLRFTRS</sequence>
<dbReference type="SUPFAM" id="SSF53328">
    <property type="entry name" value="Formyltransferase"/>
    <property type="match status" value="1"/>
</dbReference>
<dbReference type="InterPro" id="IPR036477">
    <property type="entry name" value="Formyl_transf_N_sf"/>
</dbReference>
<dbReference type="SUPFAM" id="SSF50486">
    <property type="entry name" value="FMT C-terminal domain-like"/>
    <property type="match status" value="1"/>
</dbReference>
<dbReference type="GO" id="GO:0004479">
    <property type="term" value="F:methionyl-tRNA formyltransferase activity"/>
    <property type="evidence" value="ECO:0007669"/>
    <property type="project" value="TreeGrafter"/>
</dbReference>
<dbReference type="Proteomes" id="UP000293342">
    <property type="component" value="Unassembled WGS sequence"/>
</dbReference>
<keyword evidence="4" id="KW-1185">Reference proteome</keyword>
<feature type="domain" description="Formyl transferase C-terminal" evidence="2">
    <location>
        <begin position="207"/>
        <end position="284"/>
    </location>
</feature>
<organism evidence="3 4">
    <name type="scientific">Kribbella capetownensis</name>
    <dbReference type="NCBI Taxonomy" id="1572659"/>
    <lineage>
        <taxon>Bacteria</taxon>
        <taxon>Bacillati</taxon>
        <taxon>Actinomycetota</taxon>
        <taxon>Actinomycetes</taxon>
        <taxon>Propionibacteriales</taxon>
        <taxon>Kribbellaceae</taxon>
        <taxon>Kribbella</taxon>
    </lineage>
</organism>
<dbReference type="PANTHER" id="PTHR11138:SF5">
    <property type="entry name" value="METHIONYL-TRNA FORMYLTRANSFERASE, MITOCHONDRIAL"/>
    <property type="match status" value="1"/>
</dbReference>
<name>A0A4R0K539_9ACTN</name>
<evidence type="ECO:0000313" key="4">
    <source>
        <dbReference type="Proteomes" id="UP000293342"/>
    </source>
</evidence>
<dbReference type="AlphaFoldDB" id="A0A4R0K539"/>
<dbReference type="Pfam" id="PF00551">
    <property type="entry name" value="Formyl_trans_N"/>
    <property type="match status" value="1"/>
</dbReference>
<feature type="domain" description="Formyl transferase N-terminal" evidence="1">
    <location>
        <begin position="21"/>
        <end position="174"/>
    </location>
</feature>
<evidence type="ECO:0000313" key="3">
    <source>
        <dbReference type="EMBL" id="TCC53914.1"/>
    </source>
</evidence>
<evidence type="ECO:0000259" key="1">
    <source>
        <dbReference type="Pfam" id="PF00551"/>
    </source>
</evidence>
<dbReference type="PANTHER" id="PTHR11138">
    <property type="entry name" value="METHIONYL-TRNA FORMYLTRANSFERASE"/>
    <property type="match status" value="1"/>
</dbReference>
<dbReference type="InterPro" id="IPR005793">
    <property type="entry name" value="Formyl_trans_C"/>
</dbReference>
<evidence type="ECO:0000259" key="2">
    <source>
        <dbReference type="Pfam" id="PF02911"/>
    </source>
</evidence>
<protein>
    <recommendedName>
        <fullName evidence="5">Methionyl-tRNA formyltransferase</fullName>
    </recommendedName>
</protein>
<dbReference type="EMBL" id="SJKD01000001">
    <property type="protein sequence ID" value="TCC53914.1"/>
    <property type="molecule type" value="Genomic_DNA"/>
</dbReference>
<dbReference type="Gene3D" id="3.40.50.12230">
    <property type="match status" value="1"/>
</dbReference>
<dbReference type="InterPro" id="IPR011034">
    <property type="entry name" value="Formyl_transferase-like_C_sf"/>
</dbReference>
<accession>A0A4R0K539</accession>
<comment type="caution">
    <text evidence="3">The sequence shown here is derived from an EMBL/GenBank/DDBJ whole genome shotgun (WGS) entry which is preliminary data.</text>
</comment>
<proteinExistence type="predicted"/>
<gene>
    <name evidence="3" type="ORF">E0H75_09705</name>
</gene>
<dbReference type="OrthoDB" id="9802815at2"/>
<dbReference type="RefSeq" id="WP_131512817.1">
    <property type="nucleotide sequence ID" value="NZ_SJKD01000001.1"/>
</dbReference>